<gene>
    <name evidence="2" type="primary">draG</name>
    <name evidence="2" type="ORF">CHT98_32420</name>
</gene>
<proteinExistence type="predicted"/>
<dbReference type="Proteomes" id="UP000215367">
    <property type="component" value="Unassembled WGS sequence"/>
</dbReference>
<keyword evidence="2" id="KW-0378">Hydrolase</keyword>
<reference evidence="2 3" key="1">
    <citation type="submission" date="2017-07" db="EMBL/GenBank/DDBJ databases">
        <title>Whole genome sequence of Azospirillum brasilense 2A1, a potential biofertilizer strain.</title>
        <authorList>
            <person name="Fontana C.A."/>
            <person name="Toffoli L.M."/>
            <person name="Salazar S.M."/>
            <person name="Puglisi E."/>
            <person name="Pedraza R."/>
            <person name="Bassi D."/>
            <person name="Cocconcelli P.S."/>
        </authorList>
    </citation>
    <scope>NUCLEOTIDE SEQUENCE [LARGE SCALE GENOMIC DNA]</scope>
    <source>
        <strain evidence="2 3">2A1</strain>
    </source>
</reference>
<organism evidence="2 3">
    <name type="scientific">Azospirillum brasilense</name>
    <dbReference type="NCBI Taxonomy" id="192"/>
    <lineage>
        <taxon>Bacteria</taxon>
        <taxon>Pseudomonadati</taxon>
        <taxon>Pseudomonadota</taxon>
        <taxon>Alphaproteobacteria</taxon>
        <taxon>Rhodospirillales</taxon>
        <taxon>Azospirillaceae</taxon>
        <taxon>Azospirillum</taxon>
    </lineage>
</organism>
<dbReference type="NCBIfam" id="TIGR02662">
    <property type="entry name" value="dinitro_DRAG"/>
    <property type="match status" value="1"/>
</dbReference>
<dbReference type="GO" id="GO:0046872">
    <property type="term" value="F:metal ion binding"/>
    <property type="evidence" value="ECO:0007669"/>
    <property type="project" value="UniProtKB-KW"/>
</dbReference>
<evidence type="ECO:0000256" key="1">
    <source>
        <dbReference type="PIRSR" id="PIRSR605502-1"/>
    </source>
</evidence>
<evidence type="ECO:0000313" key="2">
    <source>
        <dbReference type="EMBL" id="OYD80195.1"/>
    </source>
</evidence>
<sequence length="297" mass="32377">MTDHSIRSRALGAYLGLACGDALGATVEFLTKGEIAHQYGVHKHIKGGGWLKLPAGQVTDDTEMSIHLGRAILAAPEWDARRAAEEFAVWLRGIPVDVGDTTRRGIRRFIMHGTLSEPESEYHAGNGAAMRNLPVALATLGDDAAFERWTVEQAHITHCNAMSDAATLTLGHMVRRLVLGGGVRDVRDESNKLIAKHRQFKFQPYRGLSTAYIVDTMQTVMHYYFQTDSVESCVVETVNQGGDADTTGALAGMLAGATYGVESIPPRWLRKLDRDVHDEICAQVDGLLARSPALKQG</sequence>
<feature type="binding site" evidence="1">
    <location>
        <position position="246"/>
    </location>
    <ligand>
        <name>Mg(2+)</name>
        <dbReference type="ChEBI" id="CHEBI:18420"/>
        <label>1</label>
    </ligand>
</feature>
<keyword evidence="1" id="KW-0479">Metal-binding</keyword>
<dbReference type="Gene3D" id="1.10.4080.10">
    <property type="entry name" value="ADP-ribosylation/Crystallin J1"/>
    <property type="match status" value="1"/>
</dbReference>
<name>A0A235H4Q8_AZOBR</name>
<dbReference type="GO" id="GO:0016787">
    <property type="term" value="F:hydrolase activity"/>
    <property type="evidence" value="ECO:0007669"/>
    <property type="project" value="UniProtKB-KW"/>
</dbReference>
<dbReference type="SUPFAM" id="SSF101478">
    <property type="entry name" value="ADP-ribosylglycohydrolase"/>
    <property type="match status" value="1"/>
</dbReference>
<feature type="binding site" evidence="1">
    <location>
        <position position="243"/>
    </location>
    <ligand>
        <name>Mg(2+)</name>
        <dbReference type="ChEBI" id="CHEBI:18420"/>
        <label>1</label>
    </ligand>
</feature>
<dbReference type="AlphaFoldDB" id="A0A235H4Q8"/>
<protein>
    <submittedName>
        <fullName evidence="2">ADP-ribosyl-[dinitrogen reductase] hydrolase</fullName>
    </submittedName>
</protein>
<dbReference type="EMBL" id="NOWT01000068">
    <property type="protein sequence ID" value="OYD80195.1"/>
    <property type="molecule type" value="Genomic_DNA"/>
</dbReference>
<dbReference type="RefSeq" id="WP_094307448.1">
    <property type="nucleotide sequence ID" value="NZ_NOWT01000068.1"/>
</dbReference>
<feature type="binding site" evidence="1">
    <location>
        <position position="60"/>
    </location>
    <ligand>
        <name>Mg(2+)</name>
        <dbReference type="ChEBI" id="CHEBI:18420"/>
        <label>1</label>
    </ligand>
</feature>
<dbReference type="InterPro" id="IPR050792">
    <property type="entry name" value="ADP-ribosylglycohydrolase"/>
</dbReference>
<feature type="binding site" evidence="1">
    <location>
        <position position="59"/>
    </location>
    <ligand>
        <name>Mg(2+)</name>
        <dbReference type="ChEBI" id="CHEBI:18420"/>
        <label>1</label>
    </ligand>
</feature>
<feature type="binding site" evidence="1">
    <location>
        <position position="245"/>
    </location>
    <ligand>
        <name>Mg(2+)</name>
        <dbReference type="ChEBI" id="CHEBI:18420"/>
        <label>1</label>
    </ligand>
</feature>
<dbReference type="PANTHER" id="PTHR16222">
    <property type="entry name" value="ADP-RIBOSYLGLYCOHYDROLASE"/>
    <property type="match status" value="1"/>
</dbReference>
<dbReference type="Pfam" id="PF03747">
    <property type="entry name" value="ADP_ribosyl_GH"/>
    <property type="match status" value="1"/>
</dbReference>
<dbReference type="InterPro" id="IPR013479">
    <property type="entry name" value="ADP-ribosyl_diN_reduct_hydro"/>
</dbReference>
<keyword evidence="1" id="KW-0460">Magnesium</keyword>
<evidence type="ECO:0000313" key="3">
    <source>
        <dbReference type="Proteomes" id="UP000215367"/>
    </source>
</evidence>
<dbReference type="InterPro" id="IPR005502">
    <property type="entry name" value="Ribosyl_crysJ1"/>
</dbReference>
<comment type="cofactor">
    <cofactor evidence="1">
        <name>Mg(2+)</name>
        <dbReference type="ChEBI" id="CHEBI:18420"/>
    </cofactor>
    <text evidence="1">Binds 2 magnesium ions per subunit.</text>
</comment>
<dbReference type="PANTHER" id="PTHR16222:SF12">
    <property type="entry name" value="ADP-RIBOSYLGLYCOHYDROLASE-RELATED"/>
    <property type="match status" value="1"/>
</dbReference>
<feature type="binding site" evidence="1">
    <location>
        <position position="61"/>
    </location>
    <ligand>
        <name>Mg(2+)</name>
        <dbReference type="ChEBI" id="CHEBI:18420"/>
        <label>1</label>
    </ligand>
</feature>
<dbReference type="InterPro" id="IPR036705">
    <property type="entry name" value="Ribosyl_crysJ1_sf"/>
</dbReference>
<comment type="caution">
    <text evidence="2">The sequence shown here is derived from an EMBL/GenBank/DDBJ whole genome shotgun (WGS) entry which is preliminary data.</text>
</comment>
<accession>A0A235H4Q8</accession>